<accession>A0A423XIE6</accession>
<reference evidence="1 2" key="1">
    <citation type="submission" date="2015-09" db="EMBL/GenBank/DDBJ databases">
        <title>Host preference determinants of Valsa canker pathogens revealed by comparative genomics.</title>
        <authorList>
            <person name="Yin Z."/>
            <person name="Huang L."/>
        </authorList>
    </citation>
    <scope>NUCLEOTIDE SEQUENCE [LARGE SCALE GENOMIC DNA]</scope>
    <source>
        <strain evidence="1 2">SXYLt</strain>
    </source>
</reference>
<sequence length="464" mass="53361">MGVPLQTATQWELDQQYQIPASSGLPRSVQLVVHEHFKHARTTDWMTRLADYRAFQGKKRADEERHGKYGWINFRESYRDNIEPGRASGESSPAMFLRLLHSNPNGPHDAGADIIAYKLRSTIAMHRQARLGTEFHGFMHLPPEIRNTVYSYLLLKGRVIVPNYVGTGKPGLLHHWGNHRGETYVRYQGLERQLSTLMAVDGKRKPLGLIQGVSRTVHAEATRMYFSSNRFVLPVGDFLLPSRFNYIDQIIGDDLEEMYTRYLRACENGTNNAPLVRDVSYAFDLRDYETNDYENLCYNDRIRDAVDDGSIVPGEAMRRLHDQKTFSLEVAWVERVDAIQSMSLNRLQLDFEECYCAMGCCRKVDWLLDRFLYTDTPPGTDDTPENAYSMVGWRTGPPQVIEVSGWKNDREEALIREKLGKMQSSSGSIEIRFRPHTNPEEQPVFDADERPIHTMLLETQFTDG</sequence>
<comment type="caution">
    <text evidence="1">The sequence shown here is derived from an EMBL/GenBank/DDBJ whole genome shotgun (WGS) entry which is preliminary data.</text>
</comment>
<keyword evidence="2" id="KW-1185">Reference proteome</keyword>
<dbReference type="AlphaFoldDB" id="A0A423XIE6"/>
<organism evidence="1 2">
    <name type="scientific">Cytospora leucostoma</name>
    <dbReference type="NCBI Taxonomy" id="1230097"/>
    <lineage>
        <taxon>Eukaryota</taxon>
        <taxon>Fungi</taxon>
        <taxon>Dikarya</taxon>
        <taxon>Ascomycota</taxon>
        <taxon>Pezizomycotina</taxon>
        <taxon>Sordariomycetes</taxon>
        <taxon>Sordariomycetidae</taxon>
        <taxon>Diaporthales</taxon>
        <taxon>Cytosporaceae</taxon>
        <taxon>Cytospora</taxon>
    </lineage>
</organism>
<dbReference type="Proteomes" id="UP000285146">
    <property type="component" value="Unassembled WGS sequence"/>
</dbReference>
<dbReference type="EMBL" id="LKEB01000007">
    <property type="protein sequence ID" value="ROW16037.1"/>
    <property type="molecule type" value="Genomic_DNA"/>
</dbReference>
<gene>
    <name evidence="1" type="ORF">VPNG_02642</name>
</gene>
<name>A0A423XIE6_9PEZI</name>
<evidence type="ECO:0000313" key="2">
    <source>
        <dbReference type="Proteomes" id="UP000285146"/>
    </source>
</evidence>
<dbReference type="InParanoid" id="A0A423XIE6"/>
<evidence type="ECO:0000313" key="1">
    <source>
        <dbReference type="EMBL" id="ROW16037.1"/>
    </source>
</evidence>
<protein>
    <submittedName>
        <fullName evidence="1">Uncharacterized protein</fullName>
    </submittedName>
</protein>
<dbReference type="OrthoDB" id="62952at2759"/>
<proteinExistence type="predicted"/>